<keyword evidence="2" id="KW-1185">Reference proteome</keyword>
<dbReference type="WBParaSite" id="maker-unitig_38014-snap-gene-0.2-mRNA-1">
    <property type="protein sequence ID" value="maker-unitig_38014-snap-gene-0.2-mRNA-1"/>
    <property type="gene ID" value="maker-unitig_38014-snap-gene-0.2"/>
</dbReference>
<name>A0A1I8FJY3_9PLAT</name>
<reference evidence="3" key="1">
    <citation type="submission" date="2016-11" db="UniProtKB">
        <authorList>
            <consortium name="WormBaseParasite"/>
        </authorList>
    </citation>
    <scope>IDENTIFICATION</scope>
</reference>
<dbReference type="AlphaFoldDB" id="A0A1I8FJY3"/>
<feature type="region of interest" description="Disordered" evidence="1">
    <location>
        <begin position="109"/>
        <end position="138"/>
    </location>
</feature>
<evidence type="ECO:0000313" key="2">
    <source>
        <dbReference type="Proteomes" id="UP000095280"/>
    </source>
</evidence>
<protein>
    <submittedName>
        <fullName evidence="3">Gluconokinase</fullName>
    </submittedName>
</protein>
<proteinExistence type="predicted"/>
<evidence type="ECO:0000313" key="3">
    <source>
        <dbReference type="WBParaSite" id="maker-unitig_38014-snap-gene-0.2-mRNA-1"/>
    </source>
</evidence>
<feature type="compositionally biased region" description="Basic residues" evidence="1">
    <location>
        <begin position="126"/>
        <end position="135"/>
    </location>
</feature>
<evidence type="ECO:0000256" key="1">
    <source>
        <dbReference type="SAM" id="MobiDB-lite"/>
    </source>
</evidence>
<sequence>MSVISPLLATGCQRASKSRIMHALVTAWHTPWISIGLPMRRYTLVIYTSKLAVESLAEDDRRARPRVPAAQARLRESAQRKPDPVPIEADLLVVCSEKGPAVLGADHSRAVVHSDDSSSSSSGRRGCLKAAKRRPATSAIDARRSDMLGSRLVVCLLSQAFLATPGLRRGFQRGDVPGAHAWIDCRPKPTDQPAAATKLQAAIGEIGGRLERLALGDSKQAASRLWQPAAVPGGGSVATTSSSLLLPLGQTRPGRAWGPPALLRCSPWPRWLDATVSREQCVKRVAGAPLPRPRQLELLRGPLPVADICHAALVCHPDEREPLVEAVRLQAKEFATDLQVRCLDSEQAHDDMEAMEQASVVALFLSRAVLPDLRARLTSACCSLALCRAGRRKRSRTPKELSRLSRAGLARQQFYKLTPRRVRLCCLLRPAIVERLLGLRGKPGHHSAVRCWSRCCQSSLLCLPAGSQTNQSLGSRSWSQFKLPQIFQSATEFLLDLTAAESKSFFSSFI</sequence>
<accession>A0A1I8FJY3</accession>
<organism evidence="2 3">
    <name type="scientific">Macrostomum lignano</name>
    <dbReference type="NCBI Taxonomy" id="282301"/>
    <lineage>
        <taxon>Eukaryota</taxon>
        <taxon>Metazoa</taxon>
        <taxon>Spiralia</taxon>
        <taxon>Lophotrochozoa</taxon>
        <taxon>Platyhelminthes</taxon>
        <taxon>Rhabditophora</taxon>
        <taxon>Macrostomorpha</taxon>
        <taxon>Macrostomida</taxon>
        <taxon>Macrostomidae</taxon>
        <taxon>Macrostomum</taxon>
    </lineage>
</organism>
<dbReference type="Proteomes" id="UP000095280">
    <property type="component" value="Unplaced"/>
</dbReference>